<accession>A0A1X0XID1</accession>
<sequence>MRIVEVVHHPVHGWNVHVHALLLLDEALGEAGLKELKDSLAGRFVRRISNRGGGADVNGQDLKPLKSGTEERLSAYCLKGAKAVWSENGSRSPMAILADLSTTGQDPALWEEFATTVTEKRRMQLSTSKRLDSICMA</sequence>
<dbReference type="Proteomes" id="UP000193040">
    <property type="component" value="Unassembled WGS sequence"/>
</dbReference>
<keyword evidence="2" id="KW-1185">Reference proteome</keyword>
<reference evidence="1 2" key="1">
    <citation type="submission" date="2017-03" db="EMBL/GenBank/DDBJ databases">
        <title>Genomic insights into Mycobacterium simiae human colonization.</title>
        <authorList>
            <person name="Steffani J.L."/>
            <person name="Brunck M.E."/>
            <person name="Cruz E."/>
            <person name="Montiel R."/>
            <person name="Barona F."/>
        </authorList>
    </citation>
    <scope>NUCLEOTIDE SEQUENCE [LARGE SCALE GENOMIC DNA]</scope>
    <source>
        <strain evidence="1 2">MsiGto</strain>
    </source>
</reference>
<evidence type="ECO:0008006" key="3">
    <source>
        <dbReference type="Google" id="ProtNLM"/>
    </source>
</evidence>
<name>A0A1X0XID1_MYCSI</name>
<gene>
    <name evidence="1" type="ORF">B5M45_30900</name>
</gene>
<comment type="caution">
    <text evidence="1">The sequence shown here is derived from an EMBL/GenBank/DDBJ whole genome shotgun (WGS) entry which is preliminary data.</text>
</comment>
<organism evidence="1 2">
    <name type="scientific">Mycobacterium simiae</name>
    <name type="common">Mycobacterium habana</name>
    <dbReference type="NCBI Taxonomy" id="1784"/>
    <lineage>
        <taxon>Bacteria</taxon>
        <taxon>Bacillati</taxon>
        <taxon>Actinomycetota</taxon>
        <taxon>Actinomycetes</taxon>
        <taxon>Mycobacteriales</taxon>
        <taxon>Mycobacteriaceae</taxon>
        <taxon>Mycobacterium</taxon>
        <taxon>Mycobacterium simiae complex</taxon>
    </lineage>
</organism>
<evidence type="ECO:0000313" key="2">
    <source>
        <dbReference type="Proteomes" id="UP000193040"/>
    </source>
</evidence>
<dbReference type="EMBL" id="MZZM01000046">
    <property type="protein sequence ID" value="ORJ52598.1"/>
    <property type="molecule type" value="Genomic_DNA"/>
</dbReference>
<proteinExistence type="predicted"/>
<dbReference type="AlphaFoldDB" id="A0A1X0XID1"/>
<protein>
    <recommendedName>
        <fullName evidence="3">Replication protein</fullName>
    </recommendedName>
</protein>
<evidence type="ECO:0000313" key="1">
    <source>
        <dbReference type="EMBL" id="ORJ52598.1"/>
    </source>
</evidence>